<keyword evidence="1" id="KW-1133">Transmembrane helix</keyword>
<feature type="transmembrane region" description="Helical" evidence="1">
    <location>
        <begin position="145"/>
        <end position="164"/>
    </location>
</feature>
<protein>
    <submittedName>
        <fullName evidence="2">Uncharacterized protein</fullName>
    </submittedName>
</protein>
<evidence type="ECO:0000313" key="3">
    <source>
        <dbReference type="Proteomes" id="UP001251528"/>
    </source>
</evidence>
<comment type="caution">
    <text evidence="2">The sequence shown here is derived from an EMBL/GenBank/DDBJ whole genome shotgun (WGS) entry which is preliminary data.</text>
</comment>
<keyword evidence="3" id="KW-1185">Reference proteome</keyword>
<sequence>MAAVTRPVRASLKILIPLSVVMVFFAGVGLVGVPAFLHGQDFPLFTTMRLPDTGEHFLSQRRETAPFWLYQGLHTIPAITWSILMPLQHMDSFRKKYPEFHRTSGYFILSGSLVLSLSGLSFLILKHAHTHADVFHLHDLNGWSAFKWPTFELSLYLLAPPYWFSLYKTAVTARAKNFVNHRKWAVLHTITASIISLERISLLGSLAFGWALTILPRDKVHEFFQVDQTVSAMAAAELDMFAFINVFAFGGAMAWMFYEFRRAGYLKEVRDYLSSTAPSQTTAKKMI</sequence>
<dbReference type="AlphaFoldDB" id="A0AAJ0CFD3"/>
<evidence type="ECO:0000256" key="1">
    <source>
        <dbReference type="SAM" id="Phobius"/>
    </source>
</evidence>
<feature type="transmembrane region" description="Helical" evidence="1">
    <location>
        <begin position="106"/>
        <end position="125"/>
    </location>
</feature>
<feature type="transmembrane region" description="Helical" evidence="1">
    <location>
        <begin position="12"/>
        <end position="37"/>
    </location>
</feature>
<name>A0AAJ0CFD3_9HYPO</name>
<keyword evidence="1" id="KW-0812">Transmembrane</keyword>
<feature type="transmembrane region" description="Helical" evidence="1">
    <location>
        <begin position="240"/>
        <end position="258"/>
    </location>
</feature>
<proteinExistence type="predicted"/>
<gene>
    <name evidence="2" type="ORF">QQS21_010341</name>
</gene>
<dbReference type="EMBL" id="JASWJB010000297">
    <property type="protein sequence ID" value="KAK2591969.1"/>
    <property type="molecule type" value="Genomic_DNA"/>
</dbReference>
<evidence type="ECO:0000313" key="2">
    <source>
        <dbReference type="EMBL" id="KAK2591969.1"/>
    </source>
</evidence>
<keyword evidence="1" id="KW-0472">Membrane</keyword>
<organism evidence="2 3">
    <name type="scientific">Conoideocrella luteorostrata</name>
    <dbReference type="NCBI Taxonomy" id="1105319"/>
    <lineage>
        <taxon>Eukaryota</taxon>
        <taxon>Fungi</taxon>
        <taxon>Dikarya</taxon>
        <taxon>Ascomycota</taxon>
        <taxon>Pezizomycotina</taxon>
        <taxon>Sordariomycetes</taxon>
        <taxon>Hypocreomycetidae</taxon>
        <taxon>Hypocreales</taxon>
        <taxon>Clavicipitaceae</taxon>
        <taxon>Conoideocrella</taxon>
    </lineage>
</organism>
<dbReference type="Proteomes" id="UP001251528">
    <property type="component" value="Unassembled WGS sequence"/>
</dbReference>
<accession>A0AAJ0CFD3</accession>
<reference evidence="2" key="1">
    <citation type="submission" date="2023-06" db="EMBL/GenBank/DDBJ databases">
        <title>Conoideocrella luteorostrata (Hypocreales: Clavicipitaceae), a potential biocontrol fungus for elongate hemlock scale in United States Christmas tree production areas.</title>
        <authorList>
            <person name="Barrett H."/>
            <person name="Lovett B."/>
            <person name="Macias A.M."/>
            <person name="Stajich J.E."/>
            <person name="Kasson M.T."/>
        </authorList>
    </citation>
    <scope>NUCLEOTIDE SEQUENCE</scope>
    <source>
        <strain evidence="2">ARSEF 14590</strain>
    </source>
</reference>
<feature type="transmembrane region" description="Helical" evidence="1">
    <location>
        <begin position="185"/>
        <end position="212"/>
    </location>
</feature>